<dbReference type="EMBL" id="KN834062">
    <property type="protein sequence ID" value="KIK12641.1"/>
    <property type="molecule type" value="Genomic_DNA"/>
</dbReference>
<keyword evidence="2" id="KW-1185">Reference proteome</keyword>
<protein>
    <submittedName>
        <fullName evidence="1">Uncharacterized protein</fullName>
    </submittedName>
</protein>
<evidence type="ECO:0000313" key="2">
    <source>
        <dbReference type="Proteomes" id="UP000054018"/>
    </source>
</evidence>
<dbReference type="AlphaFoldDB" id="A0A0C9Y6T7"/>
<organism evidence="1 2">
    <name type="scientific">Pisolithus microcarpus 441</name>
    <dbReference type="NCBI Taxonomy" id="765257"/>
    <lineage>
        <taxon>Eukaryota</taxon>
        <taxon>Fungi</taxon>
        <taxon>Dikarya</taxon>
        <taxon>Basidiomycota</taxon>
        <taxon>Agaricomycotina</taxon>
        <taxon>Agaricomycetes</taxon>
        <taxon>Agaricomycetidae</taxon>
        <taxon>Boletales</taxon>
        <taxon>Sclerodermatineae</taxon>
        <taxon>Pisolithaceae</taxon>
        <taxon>Pisolithus</taxon>
    </lineage>
</organism>
<gene>
    <name evidence="1" type="ORF">PISMIDRAFT_120493</name>
</gene>
<accession>A0A0C9Y6T7</accession>
<dbReference type="HOGENOM" id="CLU_157419_0_0_1"/>
<sequence length="133" mass="15290">MKTLQQEWAAQVDSQTQPLPWQSKNKGSEQLAHILALEKTVQEYKSHVEQLEKDLINDHVSDIIDYDLQLTSAKGLLSKATQSLRQKKCALGVSAQTDLHLLRNNKWLQTQTNAHALKIRIREQLCQCKFELE</sequence>
<reference evidence="2" key="2">
    <citation type="submission" date="2015-01" db="EMBL/GenBank/DDBJ databases">
        <title>Evolutionary Origins and Diversification of the Mycorrhizal Mutualists.</title>
        <authorList>
            <consortium name="DOE Joint Genome Institute"/>
            <consortium name="Mycorrhizal Genomics Consortium"/>
            <person name="Kohler A."/>
            <person name="Kuo A."/>
            <person name="Nagy L.G."/>
            <person name="Floudas D."/>
            <person name="Copeland A."/>
            <person name="Barry K.W."/>
            <person name="Cichocki N."/>
            <person name="Veneault-Fourrey C."/>
            <person name="LaButti K."/>
            <person name="Lindquist E.A."/>
            <person name="Lipzen A."/>
            <person name="Lundell T."/>
            <person name="Morin E."/>
            <person name="Murat C."/>
            <person name="Riley R."/>
            <person name="Ohm R."/>
            <person name="Sun H."/>
            <person name="Tunlid A."/>
            <person name="Henrissat B."/>
            <person name="Grigoriev I.V."/>
            <person name="Hibbett D.S."/>
            <person name="Martin F."/>
        </authorList>
    </citation>
    <scope>NUCLEOTIDE SEQUENCE [LARGE SCALE GENOMIC DNA]</scope>
    <source>
        <strain evidence="2">441</strain>
    </source>
</reference>
<name>A0A0C9Y6T7_9AGAM</name>
<proteinExistence type="predicted"/>
<reference evidence="1 2" key="1">
    <citation type="submission" date="2014-04" db="EMBL/GenBank/DDBJ databases">
        <authorList>
            <consortium name="DOE Joint Genome Institute"/>
            <person name="Kuo A."/>
            <person name="Kohler A."/>
            <person name="Costa M.D."/>
            <person name="Nagy L.G."/>
            <person name="Floudas D."/>
            <person name="Copeland A."/>
            <person name="Barry K.W."/>
            <person name="Cichocki N."/>
            <person name="Veneault-Fourrey C."/>
            <person name="LaButti K."/>
            <person name="Lindquist E.A."/>
            <person name="Lipzen A."/>
            <person name="Lundell T."/>
            <person name="Morin E."/>
            <person name="Murat C."/>
            <person name="Sun H."/>
            <person name="Tunlid A."/>
            <person name="Henrissat B."/>
            <person name="Grigoriev I.V."/>
            <person name="Hibbett D.S."/>
            <person name="Martin F."/>
            <person name="Nordberg H.P."/>
            <person name="Cantor M.N."/>
            <person name="Hua S.X."/>
        </authorList>
    </citation>
    <scope>NUCLEOTIDE SEQUENCE [LARGE SCALE GENOMIC DNA]</scope>
    <source>
        <strain evidence="1 2">441</strain>
    </source>
</reference>
<dbReference type="OrthoDB" id="2690564at2759"/>
<dbReference type="Proteomes" id="UP000054018">
    <property type="component" value="Unassembled WGS sequence"/>
</dbReference>
<evidence type="ECO:0000313" key="1">
    <source>
        <dbReference type="EMBL" id="KIK12641.1"/>
    </source>
</evidence>